<evidence type="ECO:0000313" key="2">
    <source>
        <dbReference type="EMBL" id="CAK0846943.1"/>
    </source>
</evidence>
<feature type="compositionally biased region" description="Gly residues" evidence="1">
    <location>
        <begin position="47"/>
        <end position="58"/>
    </location>
</feature>
<name>A0ABN9TM48_9DINO</name>
<keyword evidence="3" id="KW-1185">Reference proteome</keyword>
<dbReference type="EMBL" id="CAUYUJ010014858">
    <property type="protein sequence ID" value="CAK0846943.1"/>
    <property type="molecule type" value="Genomic_DNA"/>
</dbReference>
<sequence>PVHLEKSTCLRRAQNNQLGRCPPRLARERARAPRAPARAEAMPRPPGGGGTGAGGEGGGRGRHGERGAGRAARRGGKKMRLPIGWQGCSEDHAPVALYTNYCGTAAPVAHGGHGHRQVFGSPVPHDAGSLGQGMLPGQYCPAEQNVGLHAGPGGYCDGTCTTETFSGDGTTLACDGTSSAEAPGHGHRQVFGSPVPHDAGSLGQGMLPGQYCPAEQNVGLHAGPGGYCDGTCTTETFSGDGTTLACDGTSSAEAPGHGHRQVFGSPVPHDAGSLGQGMLPGQYCPAEQNVGLHAGPGGYCDGTCTTEAFSGVSKPWTRDGTCSAEAQSCSSSVSAATAAPAAAWVAQAKASSARARRAGAMPWVVSLGMVEARAGREWLARVGPW</sequence>
<feature type="non-terminal residue" evidence="2">
    <location>
        <position position="1"/>
    </location>
</feature>
<evidence type="ECO:0000313" key="3">
    <source>
        <dbReference type="Proteomes" id="UP001189429"/>
    </source>
</evidence>
<gene>
    <name evidence="2" type="ORF">PCOR1329_LOCUS40297</name>
</gene>
<reference evidence="2" key="1">
    <citation type="submission" date="2023-10" db="EMBL/GenBank/DDBJ databases">
        <authorList>
            <person name="Chen Y."/>
            <person name="Shah S."/>
            <person name="Dougan E. K."/>
            <person name="Thang M."/>
            <person name="Chan C."/>
        </authorList>
    </citation>
    <scope>NUCLEOTIDE SEQUENCE [LARGE SCALE GENOMIC DNA]</scope>
</reference>
<proteinExistence type="predicted"/>
<feature type="region of interest" description="Disordered" evidence="1">
    <location>
        <begin position="20"/>
        <end position="77"/>
    </location>
</feature>
<feature type="compositionally biased region" description="Low complexity" evidence="1">
    <location>
        <begin position="33"/>
        <end position="42"/>
    </location>
</feature>
<evidence type="ECO:0000256" key="1">
    <source>
        <dbReference type="SAM" id="MobiDB-lite"/>
    </source>
</evidence>
<dbReference type="Proteomes" id="UP001189429">
    <property type="component" value="Unassembled WGS sequence"/>
</dbReference>
<comment type="caution">
    <text evidence="2">The sequence shown here is derived from an EMBL/GenBank/DDBJ whole genome shotgun (WGS) entry which is preliminary data.</text>
</comment>
<accession>A0ABN9TM48</accession>
<protein>
    <recommendedName>
        <fullName evidence="4">Cellulase</fullName>
    </recommendedName>
</protein>
<organism evidence="2 3">
    <name type="scientific">Prorocentrum cordatum</name>
    <dbReference type="NCBI Taxonomy" id="2364126"/>
    <lineage>
        <taxon>Eukaryota</taxon>
        <taxon>Sar</taxon>
        <taxon>Alveolata</taxon>
        <taxon>Dinophyceae</taxon>
        <taxon>Prorocentrales</taxon>
        <taxon>Prorocentraceae</taxon>
        <taxon>Prorocentrum</taxon>
    </lineage>
</organism>
<evidence type="ECO:0008006" key="4">
    <source>
        <dbReference type="Google" id="ProtNLM"/>
    </source>
</evidence>